<dbReference type="Pfam" id="PF00852">
    <property type="entry name" value="Glyco_transf_10"/>
    <property type="match status" value="1"/>
</dbReference>
<evidence type="ECO:0000256" key="1">
    <source>
        <dbReference type="ARBA" id="ARBA00004447"/>
    </source>
</evidence>
<dbReference type="PANTHER" id="PTHR48438:SF1">
    <property type="entry name" value="ALPHA-(1,3)-FUCOSYLTRANSFERASE C-RELATED"/>
    <property type="match status" value="1"/>
</dbReference>
<name>A0AAN7ZJS9_9COLE</name>
<organism evidence="15 16">
    <name type="scientific">Pyrocoelia pectoralis</name>
    <dbReference type="NCBI Taxonomy" id="417401"/>
    <lineage>
        <taxon>Eukaryota</taxon>
        <taxon>Metazoa</taxon>
        <taxon>Ecdysozoa</taxon>
        <taxon>Arthropoda</taxon>
        <taxon>Hexapoda</taxon>
        <taxon>Insecta</taxon>
        <taxon>Pterygota</taxon>
        <taxon>Neoptera</taxon>
        <taxon>Endopterygota</taxon>
        <taxon>Coleoptera</taxon>
        <taxon>Polyphaga</taxon>
        <taxon>Elateriformia</taxon>
        <taxon>Elateroidea</taxon>
        <taxon>Lampyridae</taxon>
        <taxon>Lampyrinae</taxon>
        <taxon>Pyrocoelia</taxon>
    </lineage>
</organism>
<evidence type="ECO:0000256" key="10">
    <source>
        <dbReference type="ARBA" id="ARBA00023136"/>
    </source>
</evidence>
<evidence type="ECO:0000313" key="16">
    <source>
        <dbReference type="Proteomes" id="UP001329430"/>
    </source>
</evidence>
<feature type="domain" description="Fucosyltransferase N-terminal" evidence="14">
    <location>
        <begin position="44"/>
        <end position="154"/>
    </location>
</feature>
<comment type="similarity">
    <text evidence="3 12">Belongs to the glycosyltransferase 10 family.</text>
</comment>
<evidence type="ECO:0000256" key="3">
    <source>
        <dbReference type="ARBA" id="ARBA00008919"/>
    </source>
</evidence>
<dbReference type="Proteomes" id="UP001329430">
    <property type="component" value="Chromosome 3"/>
</dbReference>
<dbReference type="InterPro" id="IPR031481">
    <property type="entry name" value="Glyco_tran_10_N"/>
</dbReference>
<evidence type="ECO:0000259" key="13">
    <source>
        <dbReference type="Pfam" id="PF00852"/>
    </source>
</evidence>
<dbReference type="InterPro" id="IPR055270">
    <property type="entry name" value="Glyco_tran_10_C"/>
</dbReference>
<feature type="transmembrane region" description="Helical" evidence="12">
    <location>
        <begin position="12"/>
        <end position="28"/>
    </location>
</feature>
<evidence type="ECO:0000256" key="2">
    <source>
        <dbReference type="ARBA" id="ARBA00004922"/>
    </source>
</evidence>
<evidence type="ECO:0000256" key="11">
    <source>
        <dbReference type="ARBA" id="ARBA00023180"/>
    </source>
</evidence>
<keyword evidence="7" id="KW-0735">Signal-anchor</keyword>
<evidence type="ECO:0000256" key="6">
    <source>
        <dbReference type="ARBA" id="ARBA00022692"/>
    </source>
</evidence>
<evidence type="ECO:0000256" key="4">
    <source>
        <dbReference type="ARBA" id="ARBA00022676"/>
    </source>
</evidence>
<keyword evidence="10 12" id="KW-0472">Membrane</keyword>
<evidence type="ECO:0000256" key="7">
    <source>
        <dbReference type="ARBA" id="ARBA00022968"/>
    </source>
</evidence>
<dbReference type="InterPro" id="IPR001503">
    <property type="entry name" value="Glyco_trans_10"/>
</dbReference>
<evidence type="ECO:0000256" key="12">
    <source>
        <dbReference type="RuleBase" id="RU003832"/>
    </source>
</evidence>
<evidence type="ECO:0000259" key="14">
    <source>
        <dbReference type="Pfam" id="PF17039"/>
    </source>
</evidence>
<keyword evidence="16" id="KW-1185">Reference proteome</keyword>
<keyword evidence="11" id="KW-0325">Glycoprotein</keyword>
<dbReference type="AlphaFoldDB" id="A0AAN7ZJS9"/>
<evidence type="ECO:0000256" key="8">
    <source>
        <dbReference type="ARBA" id="ARBA00022989"/>
    </source>
</evidence>
<gene>
    <name evidence="15" type="ORF">RI129_004861</name>
</gene>
<reference evidence="15 16" key="1">
    <citation type="journal article" date="2024" name="Insects">
        <title>An Improved Chromosome-Level Genome Assembly of the Firefly Pyrocoelia pectoralis.</title>
        <authorList>
            <person name="Fu X."/>
            <person name="Meyer-Rochow V.B."/>
            <person name="Ballantyne L."/>
            <person name="Zhu X."/>
        </authorList>
    </citation>
    <scope>NUCLEOTIDE SEQUENCE [LARGE SCALE GENOMIC DNA]</scope>
    <source>
        <strain evidence="15">XCY_ONT2</strain>
    </source>
</reference>
<comment type="pathway">
    <text evidence="2">Protein modification; protein glycosylation.</text>
</comment>
<dbReference type="EMBL" id="JAVRBK010000003">
    <property type="protein sequence ID" value="KAK5646397.1"/>
    <property type="molecule type" value="Genomic_DNA"/>
</dbReference>
<accession>A0AAN7ZJS9</accession>
<feature type="domain" description="Fucosyltransferase C-terminal" evidence="13">
    <location>
        <begin position="174"/>
        <end position="351"/>
    </location>
</feature>
<evidence type="ECO:0000256" key="5">
    <source>
        <dbReference type="ARBA" id="ARBA00022679"/>
    </source>
</evidence>
<keyword evidence="8 12" id="KW-1133">Transmembrane helix</keyword>
<dbReference type="Gene3D" id="3.40.50.11660">
    <property type="entry name" value="Glycosyl transferase family 10, C-terminal domain"/>
    <property type="match status" value="1"/>
</dbReference>
<keyword evidence="5 12" id="KW-0808">Transferase</keyword>
<dbReference type="GO" id="GO:0032580">
    <property type="term" value="C:Golgi cisterna membrane"/>
    <property type="evidence" value="ECO:0007669"/>
    <property type="project" value="UniProtKB-SubCell"/>
</dbReference>
<protein>
    <recommendedName>
        <fullName evidence="12">Fucosyltransferase</fullName>
        <ecNumber evidence="12">2.4.1.-</ecNumber>
    </recommendedName>
</protein>
<sequence>MYMLIKRGLKNLLGLFMAITLIVVFYKLNKYPIQLKSTQRESGTKYILYWTSFWKFKDYKIGFGAEPFETCEYKNCFATNNRTLKPVEEFEAIIFHASIYNPKTAGKPDRRNERQVYIYSNIEAPAYLSPNYAQFNSFYNWTMTYRFDSDIVHRHDKFTEEESNYELPSMKVVHNKTKLIAWFASHCETSSRRERLVAEIQKFLPVDIYGSCGPLKCEKLKGDTKLSSPECYDMIEENYKFYLSFENSICKDYSTEKLYNALKKNIVPIVYGAGDYSLSAPPHSVINVNDFVSVKELTDYLKYLDKNANVYLTYFEWKKKYKIVKSSHACDICKKLNQPLVKSVYHDLRSWSRGKSDEICKNGQNFPMIVKNIL</sequence>
<keyword evidence="4 12" id="KW-0328">Glycosyltransferase</keyword>
<dbReference type="PANTHER" id="PTHR48438">
    <property type="entry name" value="ALPHA-(1,3)-FUCOSYLTRANSFERASE C-RELATED"/>
    <property type="match status" value="1"/>
</dbReference>
<evidence type="ECO:0000313" key="15">
    <source>
        <dbReference type="EMBL" id="KAK5646397.1"/>
    </source>
</evidence>
<comment type="subcellular location">
    <subcellularLocation>
        <location evidence="1 12">Golgi apparatus</location>
        <location evidence="1 12">Golgi stack membrane</location>
        <topology evidence="1 12">Single-pass type II membrane protein</topology>
    </subcellularLocation>
</comment>
<keyword evidence="6 12" id="KW-0812">Transmembrane</keyword>
<dbReference type="EC" id="2.4.1.-" evidence="12"/>
<dbReference type="GO" id="GO:0008417">
    <property type="term" value="F:fucosyltransferase activity"/>
    <property type="evidence" value="ECO:0007669"/>
    <property type="project" value="InterPro"/>
</dbReference>
<proteinExistence type="inferred from homology"/>
<dbReference type="Pfam" id="PF17039">
    <property type="entry name" value="Glyco_tran_10_N"/>
    <property type="match status" value="1"/>
</dbReference>
<comment type="caution">
    <text evidence="15">The sequence shown here is derived from an EMBL/GenBank/DDBJ whole genome shotgun (WGS) entry which is preliminary data.</text>
</comment>
<evidence type="ECO:0000256" key="9">
    <source>
        <dbReference type="ARBA" id="ARBA00023034"/>
    </source>
</evidence>
<dbReference type="SUPFAM" id="SSF53756">
    <property type="entry name" value="UDP-Glycosyltransferase/glycogen phosphorylase"/>
    <property type="match status" value="1"/>
</dbReference>
<dbReference type="InterPro" id="IPR038577">
    <property type="entry name" value="GT10-like_C_sf"/>
</dbReference>
<keyword evidence="9 12" id="KW-0333">Golgi apparatus</keyword>
<dbReference type="FunFam" id="3.40.50.11660:FF:000006">
    <property type="entry name" value="Alpha-(1,3)-fucosyltransferase C"/>
    <property type="match status" value="1"/>
</dbReference>